<feature type="domain" description="Fe/B12 periplasmic-binding" evidence="1">
    <location>
        <begin position="4"/>
        <end position="64"/>
    </location>
</feature>
<dbReference type="AlphaFoldDB" id="A0A380NXQ3"/>
<evidence type="ECO:0000313" key="2">
    <source>
        <dbReference type="EMBL" id="SUP52326.1"/>
    </source>
</evidence>
<reference evidence="2 3" key="1">
    <citation type="submission" date="2018-06" db="EMBL/GenBank/DDBJ databases">
        <authorList>
            <consortium name="Pathogen Informatics"/>
            <person name="Doyle S."/>
        </authorList>
    </citation>
    <scope>NUCLEOTIDE SEQUENCE [LARGE SCALE GENOMIC DNA]</scope>
    <source>
        <strain evidence="2 3">NCTC13645</strain>
    </source>
</reference>
<proteinExistence type="predicted"/>
<evidence type="ECO:0000313" key="3">
    <source>
        <dbReference type="Proteomes" id="UP000254621"/>
    </source>
</evidence>
<protein>
    <submittedName>
        <fullName evidence="2">Staphylococcal iron-regulated protein F</fullName>
    </submittedName>
</protein>
<sequence length="98" mass="10522">MGMPGGSFLAGTKYSYVGDLIERAGGKVVTTSSSKSDYVQPNTEQIAKEQPDVIITMAHAMDQSVLIVSRQSSSLTVGKTSRLLRRTMSTKLKNQPSA</sequence>
<organism evidence="2 3">
    <name type="scientific">Weissella viridescens</name>
    <name type="common">Lactobacillus viridescens</name>
    <dbReference type="NCBI Taxonomy" id="1629"/>
    <lineage>
        <taxon>Bacteria</taxon>
        <taxon>Bacillati</taxon>
        <taxon>Bacillota</taxon>
        <taxon>Bacilli</taxon>
        <taxon>Lactobacillales</taxon>
        <taxon>Lactobacillaceae</taxon>
        <taxon>Weissella</taxon>
    </lineage>
</organism>
<evidence type="ECO:0000259" key="1">
    <source>
        <dbReference type="Pfam" id="PF01497"/>
    </source>
</evidence>
<name>A0A380NXQ3_WEIVI</name>
<dbReference type="InterPro" id="IPR002491">
    <property type="entry name" value="ABC_transptr_periplasmic_BD"/>
</dbReference>
<dbReference type="Proteomes" id="UP000254621">
    <property type="component" value="Unassembled WGS sequence"/>
</dbReference>
<gene>
    <name evidence="2" type="primary">isdE_1</name>
    <name evidence="2" type="ORF">NCTC13645_00210</name>
</gene>
<dbReference type="Gene3D" id="3.40.50.1980">
    <property type="entry name" value="Nitrogenase molybdenum iron protein domain"/>
    <property type="match status" value="1"/>
</dbReference>
<dbReference type="EMBL" id="UHIV01000001">
    <property type="protein sequence ID" value="SUP52326.1"/>
    <property type="molecule type" value="Genomic_DNA"/>
</dbReference>
<dbReference type="Pfam" id="PF01497">
    <property type="entry name" value="Peripla_BP_2"/>
    <property type="match status" value="1"/>
</dbReference>
<accession>A0A380NXQ3</accession>
<dbReference type="SUPFAM" id="SSF53807">
    <property type="entry name" value="Helical backbone' metal receptor"/>
    <property type="match status" value="1"/>
</dbReference>